<dbReference type="Pfam" id="PF12931">
    <property type="entry name" value="TPR_Sec16"/>
    <property type="match status" value="1"/>
</dbReference>
<keyword evidence="3 10" id="KW-0813">Transport</keyword>
<proteinExistence type="inferred from homology"/>
<evidence type="ECO:0000313" key="15">
    <source>
        <dbReference type="Proteomes" id="UP000803884"/>
    </source>
</evidence>
<keyword evidence="8 10" id="KW-0472">Membrane</keyword>
<dbReference type="GO" id="GO:0070971">
    <property type="term" value="C:endoplasmic reticulum exit site"/>
    <property type="evidence" value="ECO:0007669"/>
    <property type="project" value="TreeGrafter"/>
</dbReference>
<evidence type="ECO:0000256" key="11">
    <source>
        <dbReference type="SAM" id="MobiDB-lite"/>
    </source>
</evidence>
<feature type="compositionally biased region" description="Low complexity" evidence="11">
    <location>
        <begin position="1780"/>
        <end position="1793"/>
    </location>
</feature>
<feature type="region of interest" description="Disordered" evidence="11">
    <location>
        <begin position="1844"/>
        <end position="1991"/>
    </location>
</feature>
<feature type="compositionally biased region" description="Polar residues" evidence="11">
    <location>
        <begin position="871"/>
        <end position="883"/>
    </location>
</feature>
<feature type="compositionally biased region" description="Polar residues" evidence="11">
    <location>
        <begin position="531"/>
        <end position="565"/>
    </location>
</feature>
<evidence type="ECO:0000256" key="6">
    <source>
        <dbReference type="ARBA" id="ARBA00022927"/>
    </source>
</evidence>
<evidence type="ECO:0000256" key="9">
    <source>
        <dbReference type="ARBA" id="ARBA00024687"/>
    </source>
</evidence>
<dbReference type="GO" id="GO:0070973">
    <property type="term" value="P:protein localization to endoplasmic reticulum exit site"/>
    <property type="evidence" value="ECO:0007669"/>
    <property type="project" value="TreeGrafter"/>
</dbReference>
<feature type="compositionally biased region" description="Polar residues" evidence="11">
    <location>
        <begin position="1505"/>
        <end position="1514"/>
    </location>
</feature>
<feature type="compositionally biased region" description="Polar residues" evidence="11">
    <location>
        <begin position="17"/>
        <end position="28"/>
    </location>
</feature>
<evidence type="ECO:0000259" key="13">
    <source>
        <dbReference type="Pfam" id="PF12932"/>
    </source>
</evidence>
<feature type="compositionally biased region" description="Low complexity" evidence="11">
    <location>
        <begin position="511"/>
        <end position="525"/>
    </location>
</feature>
<evidence type="ECO:0000256" key="4">
    <source>
        <dbReference type="ARBA" id="ARBA00022824"/>
    </source>
</evidence>
<evidence type="ECO:0000256" key="10">
    <source>
        <dbReference type="RuleBase" id="RU364101"/>
    </source>
</evidence>
<dbReference type="PANTHER" id="PTHR13402">
    <property type="entry name" value="RGPR-RELATED"/>
    <property type="match status" value="1"/>
</dbReference>
<feature type="region of interest" description="Disordered" evidence="11">
    <location>
        <begin position="1"/>
        <end position="155"/>
    </location>
</feature>
<feature type="compositionally biased region" description="Low complexity" evidence="11">
    <location>
        <begin position="1948"/>
        <end position="1971"/>
    </location>
</feature>
<feature type="compositionally biased region" description="Polar residues" evidence="11">
    <location>
        <begin position="1710"/>
        <end position="1721"/>
    </location>
</feature>
<feature type="compositionally biased region" description="Basic residues" evidence="11">
    <location>
        <begin position="1972"/>
        <end position="1982"/>
    </location>
</feature>
<evidence type="ECO:0000256" key="5">
    <source>
        <dbReference type="ARBA" id="ARBA00022892"/>
    </source>
</evidence>
<feature type="region of interest" description="Disordered" evidence="11">
    <location>
        <begin position="1483"/>
        <end position="1514"/>
    </location>
</feature>
<dbReference type="GeneID" id="96009884"/>
<feature type="compositionally biased region" description="Polar residues" evidence="11">
    <location>
        <begin position="273"/>
        <end position="294"/>
    </location>
</feature>
<feature type="compositionally biased region" description="Low complexity" evidence="11">
    <location>
        <begin position="1844"/>
        <end position="1855"/>
    </location>
</feature>
<feature type="compositionally biased region" description="Basic and acidic residues" evidence="11">
    <location>
        <begin position="343"/>
        <end position="363"/>
    </location>
</feature>
<feature type="compositionally biased region" description="Pro residues" evidence="11">
    <location>
        <begin position="709"/>
        <end position="718"/>
    </location>
</feature>
<evidence type="ECO:0000256" key="3">
    <source>
        <dbReference type="ARBA" id="ARBA00022448"/>
    </source>
</evidence>
<evidence type="ECO:0000256" key="8">
    <source>
        <dbReference type="ARBA" id="ARBA00023136"/>
    </source>
</evidence>
<sequence length="1991" mass="210196">MDDDGFPNFGNAFVGASPSTPVQNSASWNPALRPDTEHPEPETKPSPSGDDDDFFDRYPNPTPKKQRDDQSATQSTSVAAGGSPMQKEEVDEESAWGMPEQSQSISVEDEVSVTKTPAAPEEMGMQPEITADADAPISHHDHPVEEVTPTVPQDEDAAVFSSEVTAEEQAWDLEEHMPDVANEAPASVVQPAAKGVEQTDQAAAQEEAHRPEENYDYQGEVTEMEAAQDESAQAPLMDDEEPAPTPGNVSRAATFEAQQDGFAASLEGETGQIPLQTEQPQHPSIERSFTSNFTEPPHQDQEASTPVQRQVVDEDWPAAGDDKTFGELLDDQPQQAQGQGVVHDGKSKLESDPTEPERSREIASDWPAGGDDDAFGEIIGSQSAQRNNTEHANEAPQPHSESENDGWGATGDDPAFNDILGAQAQKSLDREQDEEEVDNTFGELLGHQTKEASPEGLAIENLPATETQPADLNAAFAAALDDDDILDDDMLDPATIFGDDDDGLLEDDDFLGLSQGEPQAQTQQQGKRDYTPSSAQHPFQQATISTPGTPLVEQNMSRSAGTPTTGLYDLHSQPAPAQQPERPALTSAQSFVDKAKGGYQSPYDLPMEVVKPRRRPMQTPQPSAQTSAPPPRSSSFHQPSQTPDMSAAPPVPNHLNGPPAPPQTAGVTPPVPPKQTPKSDSGFFADLPVAPKLRARPSGVFTPQSVGTPTPPMPPQAQFPPQQKPAAAMPPPTRPTGPPTPAQYPAVAGGLSQPSKTPLFPEQSPPTVPAAQQTPQVPAGTGRYSPNSTAAPAAPATASRYSPAPAQGSQAPATASRYSPAPAAQPQAQPSQRYASAPQPSIAPAVGRPSPAQPFAPRTSSPLAMHGRPSRAQQDSQETVPQTPISPPTANGLLSPERRGSTGTKYTPPSTSAGIHETGFGSSPPGPPQRPRTQSPGAVMKTARAAAVSAGHAPSPMAPSLPTAPPSQPAPSSQRSVKLAHRRQFSRDLAFAVPQDERAHDALERWKGHPIFTWSPSGTVVYSFPKQSAFYAAGHGLPSIKCTPGTITMEDATTFMPFGERDAKFPGPLPARSKGKKKELLSWMAGKIEDLEHETEGVLRDFGLPTDVHKCTEEKLVLWKIMRIFVEHDGTLEGSPKIDEEVRKVLLPNLAQMSQVADLQSPGSAITQPDPVDTSVLAQLRQALFEGQRERAVWIAEEKKLWGHALLLASTMGPDMWKQIVASFVRSQVRSSGADARSLAALYQVFAGSAEDCVDELVPPSARAGFLMMSKTDGSRAGNPLEGLDQWRETLALVTSNRTPTDTQSLVALGKLLASYGRSEAAHTCCLFARQLAKHSGADDADASFVLLGANHAAGDANLDSIMLTEIYEYASSLSAPSSTASYIPHLQAYKLMHGQQLAAYGLKQKAESYCNHIDSAIRSTTKPSGYYNQALAQELMSFGAFLSQTPQTAGSGGKFFSKPAMDRVSSGVGSWFTKFVAGDDADSDPTSAQGQGADSAASTPFGAVNTNQSTISRTNSSTELYNPMMANNTLQPAFQPAAPPATAPSRYAPGGAASVPSHAAMSANRYAPSVPSQFAPSRSSMDSDRSYEPQIPHSDSSRPTSSRYNSYAPQPSLQQSPQMLNVPRPEPERASSDTFAAYNAGSRRGSAMSHVSNQSYEPKSMYAESDGFGATPPQVHEGPATMNDDAEGGFDDHKMAAPEPAGDEPQGFDSETGTGYQPPSTGYEPPAYQPYQPEPEPEEEEAPKPKLKPMMDDDDDDDIVARASALKSQKNSEADRQADAAFRAAAEADAARSQNDKGDKKGWFGGWFGGKKEQAPGNGPVRAKLGEESSFYFDKDLNKWVNKKGGADAATPAAATPPPPKGPPSRVASAAASAPPTMGPPSRAASGGSLAAMGSRPPTSSGPVPIGSGPPSNPPSRAGTPASLAGTPPTALSGPGAAGLMPPPRPSSSLSNASSLDDLLGGPPGAGAKKGTVKGGKKKGGRYVDVMASK</sequence>
<name>A0AB34KH34_9PEZI</name>
<feature type="region of interest" description="Disordered" evidence="11">
    <location>
        <begin position="491"/>
        <end position="977"/>
    </location>
</feature>
<dbReference type="GO" id="GO:0006914">
    <property type="term" value="P:autophagy"/>
    <property type="evidence" value="ECO:0007669"/>
    <property type="project" value="UniProtKB-KW"/>
</dbReference>
<evidence type="ECO:0000256" key="1">
    <source>
        <dbReference type="ARBA" id="ARBA00004397"/>
    </source>
</evidence>
<feature type="compositionally biased region" description="Polar residues" evidence="11">
    <location>
        <begin position="901"/>
        <end position="913"/>
    </location>
</feature>
<feature type="compositionally biased region" description="Low complexity" evidence="11">
    <location>
        <begin position="1488"/>
        <end position="1499"/>
    </location>
</feature>
<keyword evidence="4 10" id="KW-0256">Endoplasmic reticulum</keyword>
<dbReference type="FunFam" id="1.25.40.1030:FF:000008">
    <property type="entry name" value="Protein transport protein sec16"/>
    <property type="match status" value="1"/>
</dbReference>
<comment type="function">
    <text evidence="9 10">Involved in the initiation of assembly of the COPII coat required for the formation of transport vesicles from the endoplasmic reticulum (ER) and the selection of cargo molecules. Also involved in autophagy.</text>
</comment>
<dbReference type="InterPro" id="IPR024340">
    <property type="entry name" value="Sec16_CCD"/>
</dbReference>
<feature type="compositionally biased region" description="Low complexity" evidence="11">
    <location>
        <begin position="573"/>
        <end position="584"/>
    </location>
</feature>
<feature type="compositionally biased region" description="Basic and acidic residues" evidence="11">
    <location>
        <begin position="34"/>
        <end position="43"/>
    </location>
</feature>
<keyword evidence="6 10" id="KW-0653">Protein transport</keyword>
<feature type="compositionally biased region" description="Acidic residues" evidence="11">
    <location>
        <begin position="498"/>
        <end position="510"/>
    </location>
</feature>
<feature type="compositionally biased region" description="Low complexity" evidence="11">
    <location>
        <begin position="1610"/>
        <end position="1619"/>
    </location>
</feature>
<dbReference type="CDD" id="cd09233">
    <property type="entry name" value="ACE1-Sec16-like"/>
    <property type="match status" value="1"/>
</dbReference>
<dbReference type="GO" id="GO:0012507">
    <property type="term" value="C:ER to Golgi transport vesicle membrane"/>
    <property type="evidence" value="ECO:0007669"/>
    <property type="project" value="TreeGrafter"/>
</dbReference>
<evidence type="ECO:0000313" key="14">
    <source>
        <dbReference type="EMBL" id="KAL1583061.1"/>
    </source>
</evidence>
<evidence type="ECO:0000256" key="2">
    <source>
        <dbReference type="ARBA" id="ARBA00005927"/>
    </source>
</evidence>
<dbReference type="RefSeq" id="XP_069226168.1">
    <property type="nucleotide sequence ID" value="XM_069377046.1"/>
</dbReference>
<keyword evidence="15" id="KW-1185">Reference proteome</keyword>
<comment type="subcellular location">
    <subcellularLocation>
        <location evidence="1">Endoplasmic reticulum membrane</location>
        <topology evidence="1">Peripheral membrane protein</topology>
        <orientation evidence="1">Cytoplasmic side</orientation>
    </subcellularLocation>
</comment>
<dbReference type="GO" id="GO:0005789">
    <property type="term" value="C:endoplasmic reticulum membrane"/>
    <property type="evidence" value="ECO:0007669"/>
    <property type="project" value="UniProtKB-SubCell"/>
</dbReference>
<feature type="region of interest" description="Disordered" evidence="11">
    <location>
        <begin position="193"/>
        <end position="442"/>
    </location>
</feature>
<dbReference type="GO" id="GO:0016192">
    <property type="term" value="P:vesicle-mediated transport"/>
    <property type="evidence" value="ECO:0007669"/>
    <property type="project" value="UniProtKB-KW"/>
</dbReference>
<protein>
    <recommendedName>
        <fullName evidence="10">Protein transport protein sec16</fullName>
    </recommendedName>
</protein>
<reference evidence="14 15" key="1">
    <citation type="journal article" date="2020" name="Microbiol. Resour. Announc.">
        <title>Draft Genome Sequence of a Cladosporium Species Isolated from the Mesophotic Ascidian Didemnum maculosum.</title>
        <authorList>
            <person name="Gioti A."/>
            <person name="Siaperas R."/>
            <person name="Nikolaivits E."/>
            <person name="Le Goff G."/>
            <person name="Ouazzani J."/>
            <person name="Kotoulas G."/>
            <person name="Topakas E."/>
        </authorList>
    </citation>
    <scope>NUCLEOTIDE SEQUENCE [LARGE SCALE GENOMIC DNA]</scope>
    <source>
        <strain evidence="14 15">TM138-S3</strain>
    </source>
</reference>
<feature type="compositionally biased region" description="Low complexity" evidence="11">
    <location>
        <begin position="618"/>
        <end position="627"/>
    </location>
</feature>
<dbReference type="Pfam" id="PF12932">
    <property type="entry name" value="Sec16"/>
    <property type="match status" value="1"/>
</dbReference>
<feature type="compositionally biased region" description="Low complexity" evidence="11">
    <location>
        <begin position="769"/>
        <end position="840"/>
    </location>
</feature>
<dbReference type="PANTHER" id="PTHR13402:SF6">
    <property type="entry name" value="SECRETORY 16, ISOFORM I"/>
    <property type="match status" value="1"/>
</dbReference>
<dbReference type="InterPro" id="IPR024298">
    <property type="entry name" value="Sec16_Sec23-bd"/>
</dbReference>
<dbReference type="GO" id="GO:0007030">
    <property type="term" value="P:Golgi organization"/>
    <property type="evidence" value="ECO:0007669"/>
    <property type="project" value="TreeGrafter"/>
</dbReference>
<feature type="domain" description="Sec16 Sec23-binding" evidence="12">
    <location>
        <begin position="1180"/>
        <end position="1480"/>
    </location>
</feature>
<feature type="region of interest" description="Disordered" evidence="11">
    <location>
        <begin position="1532"/>
        <end position="1825"/>
    </location>
</feature>
<dbReference type="EMBL" id="JAAQHG020000040">
    <property type="protein sequence ID" value="KAL1583061.1"/>
    <property type="molecule type" value="Genomic_DNA"/>
</dbReference>
<dbReference type="Proteomes" id="UP000803884">
    <property type="component" value="Unassembled WGS sequence"/>
</dbReference>
<keyword evidence="7 10" id="KW-0072">Autophagy</keyword>
<gene>
    <name evidence="14" type="ORF">WHR41_08442</name>
</gene>
<keyword evidence="5 10" id="KW-0931">ER-Golgi transport</keyword>
<organism evidence="14 15">
    <name type="scientific">Cladosporium halotolerans</name>
    <dbReference type="NCBI Taxonomy" id="1052096"/>
    <lineage>
        <taxon>Eukaryota</taxon>
        <taxon>Fungi</taxon>
        <taxon>Dikarya</taxon>
        <taxon>Ascomycota</taxon>
        <taxon>Pezizomycotina</taxon>
        <taxon>Dothideomycetes</taxon>
        <taxon>Dothideomycetidae</taxon>
        <taxon>Cladosporiales</taxon>
        <taxon>Cladosporiaceae</taxon>
        <taxon>Cladosporium</taxon>
    </lineage>
</organism>
<comment type="similarity">
    <text evidence="2 10">Belongs to the SEC16 family.</text>
</comment>
<feature type="domain" description="Sec16 central conserved" evidence="13">
    <location>
        <begin position="1009"/>
        <end position="1130"/>
    </location>
</feature>
<feature type="compositionally biased region" description="Polar residues" evidence="11">
    <location>
        <begin position="1594"/>
        <end position="1609"/>
    </location>
</feature>
<feature type="compositionally biased region" description="Polar residues" evidence="11">
    <location>
        <begin position="1571"/>
        <end position="1581"/>
    </location>
</feature>
<dbReference type="GO" id="GO:0015031">
    <property type="term" value="P:protein transport"/>
    <property type="evidence" value="ECO:0007669"/>
    <property type="project" value="UniProtKB-KW"/>
</dbReference>
<feature type="compositionally biased region" description="Pro residues" evidence="11">
    <location>
        <begin position="956"/>
        <end position="969"/>
    </location>
</feature>
<evidence type="ECO:0000256" key="7">
    <source>
        <dbReference type="ARBA" id="ARBA00023006"/>
    </source>
</evidence>
<comment type="caution">
    <text evidence="14">The sequence shown here is derived from an EMBL/GenBank/DDBJ whole genome shotgun (WGS) entry which is preliminary data.</text>
</comment>
<evidence type="ECO:0000259" key="12">
    <source>
        <dbReference type="Pfam" id="PF12931"/>
    </source>
</evidence>
<accession>A0AB34KH34</accession>
<feature type="compositionally biased region" description="Pro residues" evidence="11">
    <location>
        <begin position="728"/>
        <end position="742"/>
    </location>
</feature>
<feature type="compositionally biased region" description="Low complexity" evidence="11">
    <location>
        <begin position="1865"/>
        <end position="1911"/>
    </location>
</feature>
<dbReference type="Gene3D" id="1.25.40.1030">
    <property type="match status" value="1"/>
</dbReference>